<dbReference type="PATRIC" id="fig|1299334.3.peg.2104"/>
<protein>
    <submittedName>
        <fullName evidence="2">Uncharacterized protein</fullName>
    </submittedName>
</protein>
<proteinExistence type="predicted"/>
<reference evidence="2" key="1">
    <citation type="submission" date="2014-01" db="EMBL/GenBank/DDBJ databases">
        <authorList>
            <person name="Brown-Elliot B."/>
            <person name="Wallace R."/>
            <person name="Lenaerts A."/>
            <person name="Ordway D."/>
            <person name="DeGroote M.A."/>
            <person name="Parker T."/>
            <person name="Sizemore C."/>
            <person name="Tallon L.J."/>
            <person name="Sadzewicz L.K."/>
            <person name="Sengamalay N."/>
            <person name="Fraser C.M."/>
            <person name="Hine E."/>
            <person name="Shefchek K.A."/>
            <person name="Das S.P."/>
            <person name="Tettelin H."/>
        </authorList>
    </citation>
    <scope>NUCLEOTIDE SEQUENCE [LARGE SCALE GENOMIC DNA]</scope>
    <source>
        <strain evidence="2">4042</strain>
    </source>
</reference>
<evidence type="ECO:0000256" key="1">
    <source>
        <dbReference type="SAM" id="MobiDB-lite"/>
    </source>
</evidence>
<accession>X8DBY1</accession>
<dbReference type="EMBL" id="JAOB01000025">
    <property type="protein sequence ID" value="EUA65849.1"/>
    <property type="molecule type" value="Genomic_DNA"/>
</dbReference>
<sequence length="48" mass="5563">MYERMSAESERRALPRTGPDAGRLDRAGDRDRRGNGMNFSHYPIRSPR</sequence>
<feature type="compositionally biased region" description="Basic and acidic residues" evidence="1">
    <location>
        <begin position="22"/>
        <end position="34"/>
    </location>
</feature>
<gene>
    <name evidence="2" type="ORF">I553_3891</name>
</gene>
<name>X8DBY1_MYCXE</name>
<dbReference type="AlphaFoldDB" id="X8DBY1"/>
<evidence type="ECO:0000313" key="2">
    <source>
        <dbReference type="EMBL" id="EUA65849.1"/>
    </source>
</evidence>
<feature type="region of interest" description="Disordered" evidence="1">
    <location>
        <begin position="1"/>
        <end position="48"/>
    </location>
</feature>
<feature type="compositionally biased region" description="Basic and acidic residues" evidence="1">
    <location>
        <begin position="1"/>
        <end position="13"/>
    </location>
</feature>
<organism evidence="2">
    <name type="scientific">Mycobacterium xenopi 4042</name>
    <dbReference type="NCBI Taxonomy" id="1299334"/>
    <lineage>
        <taxon>Bacteria</taxon>
        <taxon>Bacillati</taxon>
        <taxon>Actinomycetota</taxon>
        <taxon>Actinomycetes</taxon>
        <taxon>Mycobacteriales</taxon>
        <taxon>Mycobacteriaceae</taxon>
        <taxon>Mycobacterium</taxon>
    </lineage>
</organism>
<comment type="caution">
    <text evidence="2">The sequence shown here is derived from an EMBL/GenBank/DDBJ whole genome shotgun (WGS) entry which is preliminary data.</text>
</comment>